<sequence>MKILKNEIRELVSQKVLVSIFYIGIIFLDALGAILPKYLDRQITLFIPLPLICIIHLINANKINKWFLLSLVFNFVGLYHFNHPYKEYNAIGIILHAIAFLIYFLILLKYYQIANIKRVLKFSFLIVILAAVPTIIYSEGMNEMHLFYETLFYAFSVTIFIFSASLLYSNNKTKANRFLLFSTISILISSYLQGYNLFMEKTNLLEFLAIILFNLTHYFMCWYLIEKSRKKVHDV</sequence>
<feature type="transmembrane region" description="Helical" evidence="1">
    <location>
        <begin position="204"/>
        <end position="225"/>
    </location>
</feature>
<reference evidence="2" key="1">
    <citation type="submission" date="2023-07" db="EMBL/GenBank/DDBJ databases">
        <title>Two novel species in the genus Flavivirga.</title>
        <authorList>
            <person name="Kwon K."/>
        </authorList>
    </citation>
    <scope>NUCLEOTIDE SEQUENCE</scope>
    <source>
        <strain evidence="2">KACC 14157</strain>
    </source>
</reference>
<feature type="transmembrane region" description="Helical" evidence="1">
    <location>
        <begin position="66"/>
        <end position="82"/>
    </location>
</feature>
<gene>
    <name evidence="2" type="ORF">Q4Q39_07340</name>
</gene>
<keyword evidence="3" id="KW-1185">Reference proteome</keyword>
<dbReference type="RefSeq" id="WP_303281754.1">
    <property type="nucleotide sequence ID" value="NZ_BAABCZ010000005.1"/>
</dbReference>
<feature type="transmembrane region" description="Helical" evidence="1">
    <location>
        <begin position="119"/>
        <end position="138"/>
    </location>
</feature>
<feature type="transmembrane region" description="Helical" evidence="1">
    <location>
        <begin position="12"/>
        <end position="35"/>
    </location>
</feature>
<feature type="transmembrane region" description="Helical" evidence="1">
    <location>
        <begin position="41"/>
        <end position="59"/>
    </location>
</feature>
<feature type="transmembrane region" description="Helical" evidence="1">
    <location>
        <begin position="88"/>
        <end position="107"/>
    </location>
</feature>
<evidence type="ECO:0000313" key="2">
    <source>
        <dbReference type="EMBL" id="MDO5987205.1"/>
    </source>
</evidence>
<proteinExistence type="predicted"/>
<comment type="caution">
    <text evidence="2">The sequence shown here is derived from an EMBL/GenBank/DDBJ whole genome shotgun (WGS) entry which is preliminary data.</text>
</comment>
<evidence type="ECO:0008006" key="4">
    <source>
        <dbReference type="Google" id="ProtNLM"/>
    </source>
</evidence>
<organism evidence="2 3">
    <name type="scientific">Flavivirga amylovorans</name>
    <dbReference type="NCBI Taxonomy" id="870486"/>
    <lineage>
        <taxon>Bacteria</taxon>
        <taxon>Pseudomonadati</taxon>
        <taxon>Bacteroidota</taxon>
        <taxon>Flavobacteriia</taxon>
        <taxon>Flavobacteriales</taxon>
        <taxon>Flavobacteriaceae</taxon>
        <taxon>Flavivirga</taxon>
    </lineage>
</organism>
<accession>A0ABT8X0V4</accession>
<dbReference type="Proteomes" id="UP001176891">
    <property type="component" value="Unassembled WGS sequence"/>
</dbReference>
<evidence type="ECO:0000313" key="3">
    <source>
        <dbReference type="Proteomes" id="UP001176891"/>
    </source>
</evidence>
<dbReference type="EMBL" id="JAUOEM010000002">
    <property type="protein sequence ID" value="MDO5987205.1"/>
    <property type="molecule type" value="Genomic_DNA"/>
</dbReference>
<keyword evidence="1" id="KW-0812">Transmembrane</keyword>
<keyword evidence="1" id="KW-0472">Membrane</keyword>
<feature type="transmembrane region" description="Helical" evidence="1">
    <location>
        <begin position="178"/>
        <end position="198"/>
    </location>
</feature>
<name>A0ABT8X0V4_9FLAO</name>
<protein>
    <recommendedName>
        <fullName evidence="4">Lysoplasmalogenase</fullName>
    </recommendedName>
</protein>
<feature type="transmembrane region" description="Helical" evidence="1">
    <location>
        <begin position="150"/>
        <end position="169"/>
    </location>
</feature>
<evidence type="ECO:0000256" key="1">
    <source>
        <dbReference type="SAM" id="Phobius"/>
    </source>
</evidence>
<keyword evidence="1" id="KW-1133">Transmembrane helix</keyword>